<dbReference type="Gene3D" id="1.20.1720.10">
    <property type="entry name" value="Multidrug resistance protein D"/>
    <property type="match status" value="1"/>
</dbReference>
<evidence type="ECO:0000313" key="8">
    <source>
        <dbReference type="Proteomes" id="UP000572680"/>
    </source>
</evidence>
<gene>
    <name evidence="7" type="ORF">HNR61_007014</name>
</gene>
<keyword evidence="8" id="KW-1185">Reference proteome</keyword>
<sequence length="477" mass="49043">MDTPVNVRPWRALSVCLVASFMTLLDVSIVNVALPSIRSGLDASEAGLQWVLSGYALAFGLVLVPAGRLGDARSRRAVFMSGLALFTAASAMAGLAPAIGWLVAARLVQGVAGGLLNPQVAGLIQQLFEGPSRGRAFGALGGVIGVATAVGPMLGGALIALAGPEHGWRWVFLVNLPVGLVGLVLARRLLPPPVRGPRRGQDPVGVVLLGAGVTALMLPLAQEQQWHGWAKWLLVPAGVAVLAAFTRWERRCAAPLVNLSLFRLRSYALGATIALLYFAGFTAVFFIFTLYLQNGLHYSALAAGLAITPFAVGSGAASVLGGRLVGRLGRPLVAAGLALVAFGLAAAWLAVELHPGRGVAWWTAPPLLLAGIGSGLVISPNQTITLSQVPVAEGGSAAGVLQTGQRLGTAVGIAVTGAVFFATVANGGDWAVAFRHGLLVVLAFVLAALVAAGYDLLSGPSAARRERRPRPAARSRA</sequence>
<feature type="domain" description="Major facilitator superfamily (MFS) profile" evidence="6">
    <location>
        <begin position="12"/>
        <end position="455"/>
    </location>
</feature>
<dbReference type="InterPro" id="IPR005829">
    <property type="entry name" value="Sugar_transporter_CS"/>
</dbReference>
<dbReference type="RefSeq" id="WP_182847334.1">
    <property type="nucleotide sequence ID" value="NZ_BAAALP010000002.1"/>
</dbReference>
<keyword evidence="4 5" id="KW-0472">Membrane</keyword>
<evidence type="ECO:0000256" key="2">
    <source>
        <dbReference type="ARBA" id="ARBA00022692"/>
    </source>
</evidence>
<feature type="transmembrane region" description="Helical" evidence="5">
    <location>
        <begin position="407"/>
        <end position="425"/>
    </location>
</feature>
<dbReference type="EMBL" id="JACJIA010000011">
    <property type="protein sequence ID" value="MBA8955340.1"/>
    <property type="molecule type" value="Genomic_DNA"/>
</dbReference>
<feature type="transmembrane region" description="Helical" evidence="5">
    <location>
        <begin position="46"/>
        <end position="66"/>
    </location>
</feature>
<feature type="transmembrane region" description="Helical" evidence="5">
    <location>
        <begin position="202"/>
        <end position="222"/>
    </location>
</feature>
<dbReference type="GO" id="GO:0022857">
    <property type="term" value="F:transmembrane transporter activity"/>
    <property type="evidence" value="ECO:0007669"/>
    <property type="project" value="InterPro"/>
</dbReference>
<evidence type="ECO:0000259" key="6">
    <source>
        <dbReference type="PROSITE" id="PS50850"/>
    </source>
</evidence>
<feature type="transmembrane region" description="Helical" evidence="5">
    <location>
        <begin position="437"/>
        <end position="457"/>
    </location>
</feature>
<dbReference type="SUPFAM" id="SSF103473">
    <property type="entry name" value="MFS general substrate transporter"/>
    <property type="match status" value="1"/>
</dbReference>
<reference evidence="7 8" key="1">
    <citation type="submission" date="2020-08" db="EMBL/GenBank/DDBJ databases">
        <title>Genomic Encyclopedia of Type Strains, Phase IV (KMG-IV): sequencing the most valuable type-strain genomes for metagenomic binning, comparative biology and taxonomic classification.</title>
        <authorList>
            <person name="Goeker M."/>
        </authorList>
    </citation>
    <scope>NUCLEOTIDE SEQUENCE [LARGE SCALE GENOMIC DNA]</scope>
    <source>
        <strain evidence="7 8">DSM 44197</strain>
    </source>
</reference>
<keyword evidence="3 5" id="KW-1133">Transmembrane helix</keyword>
<dbReference type="Pfam" id="PF07690">
    <property type="entry name" value="MFS_1"/>
    <property type="match status" value="1"/>
</dbReference>
<feature type="transmembrane region" description="Helical" evidence="5">
    <location>
        <begin position="359"/>
        <end position="378"/>
    </location>
</feature>
<accession>A0A7W3LW03</accession>
<feature type="transmembrane region" description="Helical" evidence="5">
    <location>
        <begin position="12"/>
        <end position="34"/>
    </location>
</feature>
<evidence type="ECO:0000256" key="5">
    <source>
        <dbReference type="SAM" id="Phobius"/>
    </source>
</evidence>
<feature type="transmembrane region" description="Helical" evidence="5">
    <location>
        <begin position="107"/>
        <end position="124"/>
    </location>
</feature>
<evidence type="ECO:0000313" key="7">
    <source>
        <dbReference type="EMBL" id="MBA8955340.1"/>
    </source>
</evidence>
<keyword evidence="2 5" id="KW-0812">Transmembrane</keyword>
<feature type="transmembrane region" description="Helical" evidence="5">
    <location>
        <begin position="136"/>
        <end position="162"/>
    </location>
</feature>
<feature type="transmembrane region" description="Helical" evidence="5">
    <location>
        <begin position="267"/>
        <end position="292"/>
    </location>
</feature>
<proteinExistence type="predicted"/>
<feature type="transmembrane region" description="Helical" evidence="5">
    <location>
        <begin position="228"/>
        <end position="246"/>
    </location>
</feature>
<dbReference type="CDD" id="cd17321">
    <property type="entry name" value="MFS_MMR_MDR_like"/>
    <property type="match status" value="1"/>
</dbReference>
<feature type="transmembrane region" description="Helical" evidence="5">
    <location>
        <begin position="332"/>
        <end position="353"/>
    </location>
</feature>
<dbReference type="PROSITE" id="PS50850">
    <property type="entry name" value="MFS"/>
    <property type="match status" value="1"/>
</dbReference>
<dbReference type="Proteomes" id="UP000572680">
    <property type="component" value="Unassembled WGS sequence"/>
</dbReference>
<dbReference type="InterPro" id="IPR020846">
    <property type="entry name" value="MFS_dom"/>
</dbReference>
<dbReference type="PROSITE" id="PS00217">
    <property type="entry name" value="SUGAR_TRANSPORT_2"/>
    <property type="match status" value="1"/>
</dbReference>
<dbReference type="Gene3D" id="1.20.1250.20">
    <property type="entry name" value="MFS general substrate transporter like domains"/>
    <property type="match status" value="1"/>
</dbReference>
<comment type="subcellular location">
    <subcellularLocation>
        <location evidence="1">Cell membrane</location>
        <topology evidence="1">Multi-pass membrane protein</topology>
    </subcellularLocation>
</comment>
<dbReference type="PANTHER" id="PTHR42718:SF39">
    <property type="entry name" value="ACTINORHODIN TRANSPORTER-RELATED"/>
    <property type="match status" value="1"/>
</dbReference>
<evidence type="ECO:0000256" key="4">
    <source>
        <dbReference type="ARBA" id="ARBA00023136"/>
    </source>
</evidence>
<protein>
    <submittedName>
        <fullName evidence="7">EmrB/QacA subfamily drug resistance transporter</fullName>
    </submittedName>
</protein>
<name>A0A7W3LW03_ACTNM</name>
<dbReference type="InterPro" id="IPR036259">
    <property type="entry name" value="MFS_trans_sf"/>
</dbReference>
<dbReference type="GO" id="GO:0005886">
    <property type="term" value="C:plasma membrane"/>
    <property type="evidence" value="ECO:0007669"/>
    <property type="project" value="UniProtKB-SubCell"/>
</dbReference>
<dbReference type="AlphaFoldDB" id="A0A7W3LW03"/>
<feature type="transmembrane region" description="Helical" evidence="5">
    <location>
        <begin position="78"/>
        <end position="101"/>
    </location>
</feature>
<evidence type="ECO:0000256" key="3">
    <source>
        <dbReference type="ARBA" id="ARBA00022989"/>
    </source>
</evidence>
<feature type="transmembrane region" description="Helical" evidence="5">
    <location>
        <begin position="298"/>
        <end position="320"/>
    </location>
</feature>
<dbReference type="InterPro" id="IPR011701">
    <property type="entry name" value="MFS"/>
</dbReference>
<evidence type="ECO:0000256" key="1">
    <source>
        <dbReference type="ARBA" id="ARBA00004651"/>
    </source>
</evidence>
<dbReference type="PRINTS" id="PR01036">
    <property type="entry name" value="TCRTETB"/>
</dbReference>
<comment type="caution">
    <text evidence="7">The sequence shown here is derived from an EMBL/GenBank/DDBJ whole genome shotgun (WGS) entry which is preliminary data.</text>
</comment>
<organism evidence="7 8">
    <name type="scientific">Actinomadura namibiensis</name>
    <dbReference type="NCBI Taxonomy" id="182080"/>
    <lineage>
        <taxon>Bacteria</taxon>
        <taxon>Bacillati</taxon>
        <taxon>Actinomycetota</taxon>
        <taxon>Actinomycetes</taxon>
        <taxon>Streptosporangiales</taxon>
        <taxon>Thermomonosporaceae</taxon>
        <taxon>Actinomadura</taxon>
    </lineage>
</organism>
<dbReference type="PANTHER" id="PTHR42718">
    <property type="entry name" value="MAJOR FACILITATOR SUPERFAMILY MULTIDRUG TRANSPORTER MFSC"/>
    <property type="match status" value="1"/>
</dbReference>
<feature type="transmembrane region" description="Helical" evidence="5">
    <location>
        <begin position="168"/>
        <end position="190"/>
    </location>
</feature>